<evidence type="ECO:0000256" key="8">
    <source>
        <dbReference type="ARBA" id="ARBA00023128"/>
    </source>
</evidence>
<dbReference type="SUPFAM" id="SSF56672">
    <property type="entry name" value="DNA/RNA polymerases"/>
    <property type="match status" value="1"/>
</dbReference>
<dbReference type="CDD" id="cd09274">
    <property type="entry name" value="RNase_HI_RT_Ty3"/>
    <property type="match status" value="1"/>
</dbReference>
<keyword evidence="11" id="KW-1185">Reference proteome</keyword>
<dbReference type="Gene3D" id="3.30.70.270">
    <property type="match status" value="1"/>
</dbReference>
<evidence type="ECO:0000256" key="7">
    <source>
        <dbReference type="ARBA" id="ARBA00022918"/>
    </source>
</evidence>
<evidence type="ECO:0000256" key="2">
    <source>
        <dbReference type="ARBA" id="ARBA00022679"/>
    </source>
</evidence>
<evidence type="ECO:0000313" key="11">
    <source>
        <dbReference type="Proteomes" id="UP000034841"/>
    </source>
</evidence>
<keyword evidence="4" id="KW-0540">Nuclease</keyword>
<dbReference type="InterPro" id="IPR043128">
    <property type="entry name" value="Rev_trsase/Diguanyl_cyclase"/>
</dbReference>
<evidence type="ECO:0000259" key="9">
    <source>
        <dbReference type="Pfam" id="PF17917"/>
    </source>
</evidence>
<keyword evidence="5" id="KW-0255">Endonuclease</keyword>
<name>A0A0F8DDV9_CERFI</name>
<feature type="domain" description="Reverse transcriptase RNase H-like" evidence="9">
    <location>
        <begin position="78"/>
        <end position="150"/>
    </location>
</feature>
<organism evidence="10 11">
    <name type="scientific">Ceratocystis fimbriata f. sp. platani</name>
    <dbReference type="NCBI Taxonomy" id="88771"/>
    <lineage>
        <taxon>Eukaryota</taxon>
        <taxon>Fungi</taxon>
        <taxon>Dikarya</taxon>
        <taxon>Ascomycota</taxon>
        <taxon>Pezizomycotina</taxon>
        <taxon>Sordariomycetes</taxon>
        <taxon>Hypocreomycetidae</taxon>
        <taxon>Microascales</taxon>
        <taxon>Ceratocystidaceae</taxon>
        <taxon>Ceratocystis</taxon>
    </lineage>
</organism>
<dbReference type="OrthoDB" id="5152741at2759"/>
<dbReference type="PANTHER" id="PTHR37984:SF5">
    <property type="entry name" value="PROTEIN NYNRIN-LIKE"/>
    <property type="match status" value="1"/>
</dbReference>
<gene>
    <name evidence="10" type="primary">Tf2-1_3</name>
    <name evidence="10" type="ORF">CFO_g3502</name>
</gene>
<dbReference type="InterPro" id="IPR041373">
    <property type="entry name" value="RT_RNaseH"/>
</dbReference>
<keyword evidence="8" id="KW-0496">Mitochondrion</keyword>
<evidence type="ECO:0000256" key="6">
    <source>
        <dbReference type="ARBA" id="ARBA00022801"/>
    </source>
</evidence>
<dbReference type="GO" id="GO:0004519">
    <property type="term" value="F:endonuclease activity"/>
    <property type="evidence" value="ECO:0007669"/>
    <property type="project" value="UniProtKB-KW"/>
</dbReference>
<dbReference type="InterPro" id="IPR043502">
    <property type="entry name" value="DNA/RNA_pol_sf"/>
</dbReference>
<protein>
    <submittedName>
        <fullName evidence="10">Retrotransposable element Tf2 155 kDa protein type 1</fullName>
    </submittedName>
</protein>
<evidence type="ECO:0000256" key="3">
    <source>
        <dbReference type="ARBA" id="ARBA00022695"/>
    </source>
</evidence>
<comment type="subcellular location">
    <subcellularLocation>
        <location evidence="1">Mitochondrion</location>
    </subcellularLocation>
</comment>
<dbReference type="GO" id="GO:0003964">
    <property type="term" value="F:RNA-directed DNA polymerase activity"/>
    <property type="evidence" value="ECO:0007669"/>
    <property type="project" value="UniProtKB-KW"/>
</dbReference>
<comment type="caution">
    <text evidence="10">The sequence shown here is derived from an EMBL/GenBank/DDBJ whole genome shotgun (WGS) entry which is preliminary data.</text>
</comment>
<keyword evidence="3" id="KW-0548">Nucleotidyltransferase</keyword>
<evidence type="ECO:0000313" key="10">
    <source>
        <dbReference type="EMBL" id="KKF94149.1"/>
    </source>
</evidence>
<keyword evidence="2" id="KW-0808">Transferase</keyword>
<evidence type="ECO:0000256" key="4">
    <source>
        <dbReference type="ARBA" id="ARBA00022722"/>
    </source>
</evidence>
<dbReference type="PANTHER" id="PTHR37984">
    <property type="entry name" value="PROTEIN CBG26694"/>
    <property type="match status" value="1"/>
</dbReference>
<dbReference type="InterPro" id="IPR050951">
    <property type="entry name" value="Retrovirus_Pol_polyprotein"/>
</dbReference>
<reference evidence="10 11" key="1">
    <citation type="submission" date="2015-04" db="EMBL/GenBank/DDBJ databases">
        <title>Genome sequence of Ceratocystis platani, a major pathogen of plane trees.</title>
        <authorList>
            <person name="Belbahri L."/>
        </authorList>
    </citation>
    <scope>NUCLEOTIDE SEQUENCE [LARGE SCALE GENOMIC DNA]</scope>
    <source>
        <strain evidence="10 11">CFO</strain>
    </source>
</reference>
<dbReference type="Proteomes" id="UP000034841">
    <property type="component" value="Unassembled WGS sequence"/>
</dbReference>
<sequence length="206" mass="23857">MFLEGAIAYSRRASCRLFVATLEEIDCILNCPDSSLREYLDLFCTAYLDDILIYSRTREEHTEHICAILKRLRAAGLYAQARHSAAECNYEIYDKELLAIIRCFEEWRPELEGAPSPVKVITNHRNLEYFMSTKQLNRRQARWSEFLSRFNFHIVYRPEHDHANRNGQAESSHAMTDVEMVDQIGQSHGAEGLLDLTTEEPETPPT</sequence>
<dbReference type="Pfam" id="PF17917">
    <property type="entry name" value="RT_RNaseH"/>
    <property type="match status" value="1"/>
</dbReference>
<keyword evidence="6" id="KW-0378">Hydrolase</keyword>
<accession>A0A0F8DDV9</accession>
<dbReference type="EMBL" id="LBBL01000177">
    <property type="protein sequence ID" value="KKF94149.1"/>
    <property type="molecule type" value="Genomic_DNA"/>
</dbReference>
<dbReference type="GO" id="GO:0016787">
    <property type="term" value="F:hydrolase activity"/>
    <property type="evidence" value="ECO:0007669"/>
    <property type="project" value="UniProtKB-KW"/>
</dbReference>
<proteinExistence type="predicted"/>
<dbReference type="AlphaFoldDB" id="A0A0F8DDV9"/>
<dbReference type="GO" id="GO:0005739">
    <property type="term" value="C:mitochondrion"/>
    <property type="evidence" value="ECO:0007669"/>
    <property type="project" value="UniProtKB-SubCell"/>
</dbReference>
<keyword evidence="7" id="KW-0695">RNA-directed DNA polymerase</keyword>
<evidence type="ECO:0000256" key="1">
    <source>
        <dbReference type="ARBA" id="ARBA00004173"/>
    </source>
</evidence>
<evidence type="ECO:0000256" key="5">
    <source>
        <dbReference type="ARBA" id="ARBA00022759"/>
    </source>
</evidence>